<dbReference type="InterPro" id="IPR027417">
    <property type="entry name" value="P-loop_NTPase"/>
</dbReference>
<feature type="domain" description="YhaN AAA" evidence="3">
    <location>
        <begin position="3"/>
        <end position="121"/>
    </location>
</feature>
<feature type="compositionally biased region" description="Basic and acidic residues" evidence="2">
    <location>
        <begin position="747"/>
        <end position="764"/>
    </location>
</feature>
<dbReference type="SUPFAM" id="SSF52540">
    <property type="entry name" value="P-loop containing nucleoside triphosphate hydrolases"/>
    <property type="match status" value="1"/>
</dbReference>
<dbReference type="InterPro" id="IPR038734">
    <property type="entry name" value="YhaN_AAA"/>
</dbReference>
<dbReference type="Gene3D" id="3.40.50.300">
    <property type="entry name" value="P-loop containing nucleotide triphosphate hydrolases"/>
    <property type="match status" value="1"/>
</dbReference>
<dbReference type="AlphaFoldDB" id="A0A2R4M2P6"/>
<evidence type="ECO:0000313" key="4">
    <source>
        <dbReference type="EMBL" id="AVW91332.1"/>
    </source>
</evidence>
<dbReference type="PANTHER" id="PTHR41259:SF1">
    <property type="entry name" value="DOUBLE-STRAND BREAK REPAIR RAD50 ATPASE, PUTATIVE-RELATED"/>
    <property type="match status" value="1"/>
</dbReference>
<feature type="coiled-coil region" evidence="1">
    <location>
        <begin position="502"/>
        <end position="529"/>
    </location>
</feature>
<dbReference type="EMBL" id="CP028475">
    <property type="protein sequence ID" value="AVW91332.1"/>
    <property type="molecule type" value="Genomic_DNA"/>
</dbReference>
<dbReference type="KEGG" id="cbak:DA792_09770"/>
<dbReference type="Pfam" id="PF13514">
    <property type="entry name" value="AAA_27"/>
    <property type="match status" value="1"/>
</dbReference>
<name>A0A2R4M2P6_9RHOB</name>
<evidence type="ECO:0000256" key="1">
    <source>
        <dbReference type="SAM" id="Coils"/>
    </source>
</evidence>
<feature type="coiled-coil region" evidence="1">
    <location>
        <begin position="797"/>
        <end position="866"/>
    </location>
</feature>
<protein>
    <recommendedName>
        <fullName evidence="3">YhaN AAA domain-containing protein</fullName>
    </recommendedName>
</protein>
<reference evidence="4 5" key="1">
    <citation type="submission" date="2018-03" db="EMBL/GenBank/DDBJ databases">
        <title>The Complete Genome of Celeribacter baekdonensis strain LH4, a Thiosulfate-Oxidizing Alphaproteobacterium Isolated from Gulf of Mexico Continental Slope Sediments.</title>
        <authorList>
            <person name="Flood B.E."/>
            <person name="Bailey J.V."/>
            <person name="Leprich D."/>
        </authorList>
    </citation>
    <scope>NUCLEOTIDE SEQUENCE [LARGE SCALE GENOMIC DNA]</scope>
    <source>
        <strain evidence="4 5">LH4</strain>
    </source>
</reference>
<dbReference type="Proteomes" id="UP000241447">
    <property type="component" value="Chromosome"/>
</dbReference>
<evidence type="ECO:0000259" key="3">
    <source>
        <dbReference type="Pfam" id="PF13514"/>
    </source>
</evidence>
<accession>A0A2R4M2P6</accession>
<keyword evidence="1" id="KW-0175">Coiled coil</keyword>
<dbReference type="OrthoDB" id="9764467at2"/>
<evidence type="ECO:0000256" key="2">
    <source>
        <dbReference type="SAM" id="MobiDB-lite"/>
    </source>
</evidence>
<evidence type="ECO:0000313" key="5">
    <source>
        <dbReference type="Proteomes" id="UP000241447"/>
    </source>
</evidence>
<sequence length="1050" mass="114337">MVVRRNSKRTQSLLDAQDRPINEAILSSALHGLTRDTYEERFSLNEKGLREGGERIAGAQGDLGQLLHAGLSGLTGMAQTLDALAERADAFHKKRGRATVLKTGSDRLKEIGRALRADRLTIERERGLSHDCDRAGAAFEQADAALRQTHQRQAASNAAELWCDRTAVIGPLTEALGAFPDGPDLPPGTAEHVAGLVEKIAAQTARIAEAVEQIAKQDQIITDNPLDTLAQPLAAELQRLDQLTIDGAPLMDRASTARADLVRRLEDRKKIQGQIDDVLRHLQVPDARASTVALEASALEDLTRAVQDSVSACLCADAAQEAVAAARAQQGEAPAEPQDLTALRDAFDLWKAVADGSALEAEQAQAMARLTKATADLSGSWRDLIEAGLPPREALDEVAREWAELKADLASSRKDLEVRAAELAEARAELAAQEAAPDAVDIAMTEQTRRLRDSVWQQHRTDLSPETADQFEAAMYADDGTRAHYLTGAEARQRRGAAQTQVRIAETRYDRAQTRLDEVSAQHERLSERCSKSAMALGLDADAPPSAFVARHQALIVAAGAVAELINANNALQTFLTHQKAAREALVEAARPVGLDPARGDLPAQVHRVLTLEDSDRRAWVKWQEGEDALAELVMKSEQGHRLSEEAQGELARLTAALLLPDRSLEGLRAALPHLRRVQQLYGEHQKLSVRIEALQQAIDALTEGAKRLARSMDDLTDEADVDPVHVIDRARARVMRAARADEKRAEALERRDAADKSKRDAEAGLRTANGDLDTCFEGQAGQGLGPRDRITKLVERDRLRAEKATAERDRQTARAGVAPDFFAEELARMPDATRAGELEQALKDAQETRDAARDGQREAERLYREAFAATDHSDLATEQATLMEELRTGARQAAVARLGVLAARGALRRLAAERRSGMLRDVETAFVSMTTPAWTGVDVWSQAEGEKLVGLKPDGSTVPVDQMSTGTMGQLYFALRLAGYRSFAREPGPLPMILDDIMETFDDTRARAALQLCAEIGANGQAILFTHHAHLVELARACIKGVTVVNMPR</sequence>
<feature type="region of interest" description="Disordered" evidence="2">
    <location>
        <begin position="747"/>
        <end position="766"/>
    </location>
</feature>
<gene>
    <name evidence="4" type="ORF">DA792_09770</name>
</gene>
<organism evidence="4 5">
    <name type="scientific">Celeribacter baekdonensis</name>
    <dbReference type="NCBI Taxonomy" id="875171"/>
    <lineage>
        <taxon>Bacteria</taxon>
        <taxon>Pseudomonadati</taxon>
        <taxon>Pseudomonadota</taxon>
        <taxon>Alphaproteobacteria</taxon>
        <taxon>Rhodobacterales</taxon>
        <taxon>Roseobacteraceae</taxon>
        <taxon>Celeribacter</taxon>
    </lineage>
</organism>
<dbReference type="PANTHER" id="PTHR41259">
    <property type="entry name" value="DOUBLE-STRAND BREAK REPAIR RAD50 ATPASE, PUTATIVE-RELATED"/>
    <property type="match status" value="1"/>
</dbReference>
<proteinExistence type="predicted"/>